<proteinExistence type="predicted"/>
<evidence type="ECO:0000313" key="2">
    <source>
        <dbReference type="Proteomes" id="UP000196118"/>
    </source>
</evidence>
<gene>
    <name evidence="1" type="ORF">S100892_02164</name>
</gene>
<evidence type="ECO:0000313" key="1">
    <source>
        <dbReference type="EMBL" id="ARW20699.1"/>
    </source>
</evidence>
<reference evidence="1 2" key="1">
    <citation type="submission" date="2017-05" db="EMBL/GenBank/DDBJ databases">
        <title>Genome sequence of Pediococcus pentosaceus strain SRCM100892.</title>
        <authorList>
            <person name="Cho S.H."/>
        </authorList>
    </citation>
    <scope>NUCLEOTIDE SEQUENCE [LARGE SCALE GENOMIC DNA]</scope>
    <source>
        <strain evidence="1 2">SRCM100892</strain>
    </source>
</reference>
<sequence length="243" mass="27802">MQVEKNVVISEFIVNMEDVLYHRDNTDVNIAEKVAEQTASLAHYGVAHYVLTNATNQQDSDNLHIVQTDLFEHYPKLTLYFYRILMAFDFLQAHPEIEKAALTDAGDVKMLNYPFDAVEDGILYMGDETIFIYDTSILIGYDGPQFIKDFIWENGHLPILNLGIMVGTRETLIEYLGIMVKLITEAELSLAQGNDEAFLGTYEMAISNYVAYYYFKDRLVHGNQVSTIFHGEQMVSGAWFKHK</sequence>
<organism evidence="1 2">
    <name type="scientific">Pediococcus pentosaceus</name>
    <dbReference type="NCBI Taxonomy" id="1255"/>
    <lineage>
        <taxon>Bacteria</taxon>
        <taxon>Bacillati</taxon>
        <taxon>Bacillota</taxon>
        <taxon>Bacilli</taxon>
        <taxon>Lactobacillales</taxon>
        <taxon>Lactobacillaceae</taxon>
        <taxon>Pediococcus</taxon>
    </lineage>
</organism>
<accession>A0A1Y0VXV7</accession>
<dbReference type="EMBL" id="CP021474">
    <property type="protein sequence ID" value="ARW20699.1"/>
    <property type="molecule type" value="Genomic_DNA"/>
</dbReference>
<dbReference type="RefSeq" id="WP_094104828.1">
    <property type="nucleotide sequence ID" value="NZ_CP085178.1"/>
</dbReference>
<dbReference type="AlphaFoldDB" id="A0A1Y0VXV7"/>
<dbReference type="Proteomes" id="UP000196118">
    <property type="component" value="Chromosome"/>
</dbReference>
<protein>
    <submittedName>
        <fullName evidence="1">Uncharacterized protein</fullName>
    </submittedName>
</protein>
<name>A0A1Y0VXV7_PEDPE</name>